<feature type="signal peptide" evidence="1">
    <location>
        <begin position="1"/>
        <end position="20"/>
    </location>
</feature>
<feature type="domain" description="Cupin type-1" evidence="2">
    <location>
        <begin position="95"/>
        <end position="151"/>
    </location>
</feature>
<evidence type="ECO:0000313" key="5">
    <source>
        <dbReference type="Proteomes" id="UP000306393"/>
    </source>
</evidence>
<dbReference type="Pfam" id="PF00190">
    <property type="entry name" value="Cupin_1"/>
    <property type="match status" value="1"/>
</dbReference>
<dbReference type="InterPro" id="IPR014500">
    <property type="entry name" value="UCP019307_cupin"/>
</dbReference>
<dbReference type="InterPro" id="IPR011051">
    <property type="entry name" value="RmlC_Cupin_sf"/>
</dbReference>
<dbReference type="PIRSF" id="PIRSF019307">
    <property type="entry name" value="UCP019307"/>
    <property type="match status" value="1"/>
</dbReference>
<keyword evidence="1" id="KW-0732">Signal</keyword>
<accession>A0A3S7TFL1</accession>
<evidence type="ECO:0000313" key="6">
    <source>
        <dbReference type="Proteomes" id="UP000661012"/>
    </source>
</evidence>
<gene>
    <name evidence="4" type="ORF">EpCFBP13511_14275</name>
    <name evidence="3" type="ORF">IFT93_12120</name>
</gene>
<dbReference type="InterPro" id="IPR047121">
    <property type="entry name" value="YjiB-like"/>
</dbReference>
<dbReference type="PANTHER" id="PTHR36448">
    <property type="entry name" value="BLR7373 PROTEIN"/>
    <property type="match status" value="1"/>
</dbReference>
<dbReference type="SUPFAM" id="SSF51182">
    <property type="entry name" value="RmlC-like cupins"/>
    <property type="match status" value="1"/>
</dbReference>
<dbReference type="PANTHER" id="PTHR36448:SF2">
    <property type="entry name" value="CUPIN TYPE-1 DOMAIN-CONTAINING PROTEIN"/>
    <property type="match status" value="1"/>
</dbReference>
<dbReference type="RefSeq" id="WP_062745893.1">
    <property type="nucleotide sequence ID" value="NZ_CP022725.1"/>
</dbReference>
<feature type="chain" id="PRO_5030083851" description="Cupin type-1 domain-containing protein" evidence="1">
    <location>
        <begin position="21"/>
        <end position="204"/>
    </location>
</feature>
<dbReference type="EMBL" id="QGAC01000013">
    <property type="protein sequence ID" value="TKJ89014.1"/>
    <property type="molecule type" value="Genomic_DNA"/>
</dbReference>
<name>A0A3S7TFL1_9GAMM</name>
<evidence type="ECO:0000313" key="4">
    <source>
        <dbReference type="EMBL" id="TKJ89014.1"/>
    </source>
</evidence>
<dbReference type="GeneID" id="67475208"/>
<organism evidence="4 5">
    <name type="scientific">Erwinia persicina</name>
    <dbReference type="NCBI Taxonomy" id="55211"/>
    <lineage>
        <taxon>Bacteria</taxon>
        <taxon>Pseudomonadati</taxon>
        <taxon>Pseudomonadota</taxon>
        <taxon>Gammaproteobacteria</taxon>
        <taxon>Enterobacterales</taxon>
        <taxon>Erwiniaceae</taxon>
        <taxon>Erwinia</taxon>
    </lineage>
</organism>
<comment type="caution">
    <text evidence="4">The sequence shown here is derived from an EMBL/GenBank/DDBJ whole genome shotgun (WGS) entry which is preliminary data.</text>
</comment>
<dbReference type="Proteomes" id="UP000661012">
    <property type="component" value="Unassembled WGS sequence"/>
</dbReference>
<dbReference type="InterPro" id="IPR014710">
    <property type="entry name" value="RmlC-like_jellyroll"/>
</dbReference>
<dbReference type="CDD" id="cd02219">
    <property type="entry name" value="cupin_YjlB-like"/>
    <property type="match status" value="1"/>
</dbReference>
<dbReference type="AlphaFoldDB" id="A0A3S7TFL1"/>
<dbReference type="EMBL" id="JACYNN010000007">
    <property type="protein sequence ID" value="MBD8107156.1"/>
    <property type="molecule type" value="Genomic_DNA"/>
</dbReference>
<dbReference type="STRING" id="1219360.GCA_001571305_02712"/>
<dbReference type="Gene3D" id="2.60.120.10">
    <property type="entry name" value="Jelly Rolls"/>
    <property type="match status" value="1"/>
</dbReference>
<keyword evidence="6" id="KW-1185">Reference proteome</keyword>
<proteinExistence type="predicted"/>
<evidence type="ECO:0000256" key="1">
    <source>
        <dbReference type="SAM" id="SignalP"/>
    </source>
</evidence>
<dbReference type="OrthoDB" id="9791759at2"/>
<reference evidence="3 6" key="2">
    <citation type="journal article" date="2020" name="FEMS Microbiol. Ecol.">
        <title>Temporal dynamics of bacterial communities during seed development and maturation.</title>
        <authorList>
            <person name="Chesneau G."/>
            <person name="Torres-Cortes G."/>
            <person name="Briand M."/>
            <person name="Darrasse A."/>
            <person name="Preveaux A."/>
            <person name="Marais C."/>
            <person name="Jacques M.A."/>
            <person name="Shade A."/>
            <person name="Barret M."/>
        </authorList>
    </citation>
    <scope>NUCLEOTIDE SEQUENCE [LARGE SCALE GENOMIC DNA]</scope>
    <source>
        <strain evidence="3 6">CFBP13732</strain>
    </source>
</reference>
<evidence type="ECO:0000313" key="3">
    <source>
        <dbReference type="EMBL" id="MBD8107156.1"/>
    </source>
</evidence>
<sequence>MLTSSRSVMLMMSFAAGTFAAGASSNPRHLILAQPSQGIPNNPLPLIIYPQVVPEEDDEGVEDSTPVDMAQWFSAEFGRHGWPVSWHAPIYPYTHYHPNTHELLGITCGWAEILFGGESGRMVTVYAGDVVLIPAGVGHQQIAASDDFMAVGAYPPGVTPKTLRDEQALMEQSILEIKRVAMPETDPVTGGEGALTEVWHPLVQ</sequence>
<evidence type="ECO:0000259" key="2">
    <source>
        <dbReference type="Pfam" id="PF00190"/>
    </source>
</evidence>
<dbReference type="Proteomes" id="UP000306393">
    <property type="component" value="Unassembled WGS sequence"/>
</dbReference>
<protein>
    <recommendedName>
        <fullName evidence="2">Cupin type-1 domain-containing protein</fullName>
    </recommendedName>
</protein>
<dbReference type="KEGG" id="epe:CI789_21955"/>
<reference evidence="4 5" key="1">
    <citation type="journal article" date="2019" name="Sci. Rep.">
        <title>Differences in resource use lead to coexistence of seed-transmitted microbial populations.</title>
        <authorList>
            <person name="Torres-Cortes G."/>
            <person name="Garcia B.J."/>
            <person name="Compant S."/>
            <person name="Rezki S."/>
            <person name="Jones P."/>
            <person name="Preveaux A."/>
            <person name="Briand M."/>
            <person name="Roulet A."/>
            <person name="Bouchez O."/>
            <person name="Jacobson D."/>
            <person name="Barret M."/>
        </authorList>
    </citation>
    <scope>NUCLEOTIDE SEQUENCE [LARGE SCALE GENOMIC DNA]</scope>
    <source>
        <strain evidence="4 5">CFBP13511</strain>
    </source>
</reference>
<dbReference type="InterPro" id="IPR006045">
    <property type="entry name" value="Cupin_1"/>
</dbReference>